<evidence type="ECO:0000313" key="3">
    <source>
        <dbReference type="Proteomes" id="UP000011713"/>
    </source>
</evidence>
<reference evidence="3" key="1">
    <citation type="journal article" date="2010" name="Science">
        <title>Signatures of adaptation to obligate biotrophy in the Hyaloperonospora arabidopsidis genome.</title>
        <authorList>
            <person name="Baxter L."/>
            <person name="Tripathy S."/>
            <person name="Ishaque N."/>
            <person name="Boot N."/>
            <person name="Cabral A."/>
            <person name="Kemen E."/>
            <person name="Thines M."/>
            <person name="Ah-Fong A."/>
            <person name="Anderson R."/>
            <person name="Badejoko W."/>
            <person name="Bittner-Eddy P."/>
            <person name="Boore J.L."/>
            <person name="Chibucos M.C."/>
            <person name="Coates M."/>
            <person name="Dehal P."/>
            <person name="Delehaunty K."/>
            <person name="Dong S."/>
            <person name="Downton P."/>
            <person name="Dumas B."/>
            <person name="Fabro G."/>
            <person name="Fronick C."/>
            <person name="Fuerstenberg S.I."/>
            <person name="Fulton L."/>
            <person name="Gaulin E."/>
            <person name="Govers F."/>
            <person name="Hughes L."/>
            <person name="Humphray S."/>
            <person name="Jiang R.H."/>
            <person name="Judelson H."/>
            <person name="Kamoun S."/>
            <person name="Kyung K."/>
            <person name="Meijer H."/>
            <person name="Minx P."/>
            <person name="Morris P."/>
            <person name="Nelson J."/>
            <person name="Phuntumart V."/>
            <person name="Qutob D."/>
            <person name="Rehmany A."/>
            <person name="Rougon-Cardoso A."/>
            <person name="Ryden P."/>
            <person name="Torto-Alalibo T."/>
            <person name="Studholme D."/>
            <person name="Wang Y."/>
            <person name="Win J."/>
            <person name="Wood J."/>
            <person name="Clifton S.W."/>
            <person name="Rogers J."/>
            <person name="Van den Ackerveken G."/>
            <person name="Jones J.D."/>
            <person name="McDowell J.M."/>
            <person name="Beynon J."/>
            <person name="Tyler B.M."/>
        </authorList>
    </citation>
    <scope>NUCLEOTIDE SEQUENCE [LARGE SCALE GENOMIC DNA]</scope>
    <source>
        <strain evidence="3">Emoy2</strain>
    </source>
</reference>
<dbReference type="Proteomes" id="UP000011713">
    <property type="component" value="Unassembled WGS sequence"/>
</dbReference>
<name>M4BY74_HYAAE</name>
<dbReference type="EnsemblProtists" id="HpaT811506">
    <property type="protein sequence ID" value="HpaP811506"/>
    <property type="gene ID" value="HpaG811506"/>
</dbReference>
<evidence type="ECO:0000313" key="2">
    <source>
        <dbReference type="EnsemblProtists" id="HpaP811506"/>
    </source>
</evidence>
<feature type="compositionally biased region" description="Basic and acidic residues" evidence="1">
    <location>
        <begin position="69"/>
        <end position="96"/>
    </location>
</feature>
<protein>
    <submittedName>
        <fullName evidence="2">Uncharacterized protein</fullName>
    </submittedName>
</protein>
<reference evidence="2" key="2">
    <citation type="submission" date="2015-06" db="UniProtKB">
        <authorList>
            <consortium name="EnsemblProtists"/>
        </authorList>
    </citation>
    <scope>IDENTIFICATION</scope>
    <source>
        <strain evidence="2">Emoy2</strain>
    </source>
</reference>
<dbReference type="VEuPathDB" id="FungiDB:HpaG811506"/>
<feature type="region of interest" description="Disordered" evidence="1">
    <location>
        <begin position="1"/>
        <end position="20"/>
    </location>
</feature>
<dbReference type="HOGENOM" id="CLU_2019647_0_0_1"/>
<feature type="region of interest" description="Disordered" evidence="1">
    <location>
        <begin position="69"/>
        <end position="123"/>
    </location>
</feature>
<dbReference type="EMBL" id="JH598038">
    <property type="status" value="NOT_ANNOTATED_CDS"/>
    <property type="molecule type" value="Genomic_DNA"/>
</dbReference>
<proteinExistence type="predicted"/>
<accession>M4BY74</accession>
<organism evidence="2 3">
    <name type="scientific">Hyaloperonospora arabidopsidis (strain Emoy2)</name>
    <name type="common">Downy mildew agent</name>
    <name type="synonym">Peronospora arabidopsidis</name>
    <dbReference type="NCBI Taxonomy" id="559515"/>
    <lineage>
        <taxon>Eukaryota</taxon>
        <taxon>Sar</taxon>
        <taxon>Stramenopiles</taxon>
        <taxon>Oomycota</taxon>
        <taxon>Peronosporomycetes</taxon>
        <taxon>Peronosporales</taxon>
        <taxon>Peronosporaceae</taxon>
        <taxon>Hyaloperonospora</taxon>
    </lineage>
</organism>
<evidence type="ECO:0000256" key="1">
    <source>
        <dbReference type="SAM" id="MobiDB-lite"/>
    </source>
</evidence>
<keyword evidence="3" id="KW-1185">Reference proteome</keyword>
<dbReference type="InParanoid" id="M4BY74"/>
<sequence>MARAIRSCDECESGAMQSGNTPFKVQASERVYIIGWKQASGKSEKELAVCAQVTALRIFGGTCDRDLKRNERRSFQEERNGGRKEGRRANRRRSSDARGQCSVQQNASRKKDGAFGPFTRSHT</sequence>
<dbReference type="AlphaFoldDB" id="M4BY74"/>